<dbReference type="OrthoDB" id="748322at2"/>
<dbReference type="AlphaFoldDB" id="A0A327SQA6"/>
<dbReference type="Proteomes" id="UP000249754">
    <property type="component" value="Unassembled WGS sequence"/>
</dbReference>
<reference evidence="2 3" key="1">
    <citation type="submission" date="2018-06" db="EMBL/GenBank/DDBJ databases">
        <title>Genomic Encyclopedia of Archaeal and Bacterial Type Strains, Phase II (KMG-II): from individual species to whole genera.</title>
        <authorList>
            <person name="Goeker M."/>
        </authorList>
    </citation>
    <scope>NUCLEOTIDE SEQUENCE [LARGE SCALE GENOMIC DNA]</scope>
    <source>
        <strain evidence="2 3">DSM 14825</strain>
    </source>
</reference>
<keyword evidence="1" id="KW-0732">Signal</keyword>
<evidence type="ECO:0000313" key="2">
    <source>
        <dbReference type="EMBL" id="RAJ31069.1"/>
    </source>
</evidence>
<feature type="signal peptide" evidence="1">
    <location>
        <begin position="1"/>
        <end position="21"/>
    </location>
</feature>
<comment type="caution">
    <text evidence="2">The sequence shown here is derived from an EMBL/GenBank/DDBJ whole genome shotgun (WGS) entry which is preliminary data.</text>
</comment>
<sequence length="476" mass="54612">MIRKSLLAGAAMILFTSGTSAQEAKIKIDEQGNRICTSCDTIVLKAGKPTILLYNIRRFYSLADEVYRVMQLKEADLNADENLRYQMTSSPYAKREWDELKKHYPENQFNYSYVYRPAYIKKQDNTIESVNLLNLNEQHEGLIYWSGKSKDKLLTSHNMHKFTEIIAAQRKEKFRSAYVVKYEQDSAQVARYKTIFKPTKATAVQATNLSFELAYTDRFLPMQFFDFKGVKKVNISIPHSNFKDEEIEFNAQGQWTNYRTTRNNVSLSYKDGAPFKMVSTAIQPQLEFHYSGDTVLVLNDQRIDQYLLAGEILFKTKTYLIAEVNPISKDLIIYNKSIVNETNKGVRLVAQLKELHEDVLGFLSTTANPEGAEPVLAYASKTKWELPVNIESEFFNESTGRNDTLIETYALNAVGLLVSEKTVGPNRQRVIFKLENGLPSRCVTVGQKLSEDGKQTVLETVPGKEMMKFNYEYYQK</sequence>
<proteinExistence type="predicted"/>
<organism evidence="2 3">
    <name type="scientific">Pedobacter cryoconitis</name>
    <dbReference type="NCBI Taxonomy" id="188932"/>
    <lineage>
        <taxon>Bacteria</taxon>
        <taxon>Pseudomonadati</taxon>
        <taxon>Bacteroidota</taxon>
        <taxon>Sphingobacteriia</taxon>
        <taxon>Sphingobacteriales</taxon>
        <taxon>Sphingobacteriaceae</taxon>
        <taxon>Pedobacter</taxon>
    </lineage>
</organism>
<gene>
    <name evidence="2" type="ORF">LY11_02299</name>
</gene>
<feature type="chain" id="PRO_5016401632" evidence="1">
    <location>
        <begin position="22"/>
        <end position="476"/>
    </location>
</feature>
<accession>A0A327SQA6</accession>
<evidence type="ECO:0000313" key="3">
    <source>
        <dbReference type="Proteomes" id="UP000249754"/>
    </source>
</evidence>
<dbReference type="EMBL" id="QLLR01000009">
    <property type="protein sequence ID" value="RAJ31069.1"/>
    <property type="molecule type" value="Genomic_DNA"/>
</dbReference>
<protein>
    <submittedName>
        <fullName evidence="2">Uncharacterized protein</fullName>
    </submittedName>
</protein>
<dbReference type="RefSeq" id="WP_111633810.1">
    <property type="nucleotide sequence ID" value="NZ_QLLR01000009.1"/>
</dbReference>
<name>A0A327SQA6_9SPHI</name>
<evidence type="ECO:0000256" key="1">
    <source>
        <dbReference type="SAM" id="SignalP"/>
    </source>
</evidence>